<name>A0AAV2CGQ9_9ROSI</name>
<dbReference type="EMBL" id="OZ034813">
    <property type="protein sequence ID" value="CAL1355006.1"/>
    <property type="molecule type" value="Genomic_DNA"/>
</dbReference>
<evidence type="ECO:0000313" key="1">
    <source>
        <dbReference type="EMBL" id="CAL1355006.1"/>
    </source>
</evidence>
<keyword evidence="2" id="KW-1185">Reference proteome</keyword>
<accession>A0AAV2CGQ9</accession>
<protein>
    <submittedName>
        <fullName evidence="1">Uncharacterized protein</fullName>
    </submittedName>
</protein>
<organism evidence="1 2">
    <name type="scientific">Linum trigynum</name>
    <dbReference type="NCBI Taxonomy" id="586398"/>
    <lineage>
        <taxon>Eukaryota</taxon>
        <taxon>Viridiplantae</taxon>
        <taxon>Streptophyta</taxon>
        <taxon>Embryophyta</taxon>
        <taxon>Tracheophyta</taxon>
        <taxon>Spermatophyta</taxon>
        <taxon>Magnoliopsida</taxon>
        <taxon>eudicotyledons</taxon>
        <taxon>Gunneridae</taxon>
        <taxon>Pentapetalae</taxon>
        <taxon>rosids</taxon>
        <taxon>fabids</taxon>
        <taxon>Malpighiales</taxon>
        <taxon>Linaceae</taxon>
        <taxon>Linum</taxon>
    </lineage>
</organism>
<dbReference type="AlphaFoldDB" id="A0AAV2CGQ9"/>
<evidence type="ECO:0000313" key="2">
    <source>
        <dbReference type="Proteomes" id="UP001497516"/>
    </source>
</evidence>
<dbReference type="Proteomes" id="UP001497516">
    <property type="component" value="Chromosome 1"/>
</dbReference>
<reference evidence="1 2" key="1">
    <citation type="submission" date="2024-04" db="EMBL/GenBank/DDBJ databases">
        <authorList>
            <person name="Fracassetti M."/>
        </authorList>
    </citation>
    <scope>NUCLEOTIDE SEQUENCE [LARGE SCALE GENOMIC DNA]</scope>
</reference>
<gene>
    <name evidence="1" type="ORF">LTRI10_LOCUS2786</name>
</gene>
<proteinExistence type="predicted"/>
<sequence length="67" mass="7804">MHEGFGEIKITKGLMDHEEVVGYGEEEDHLKANPLDEEEYGEILDQEEEDHHKANEFDDEEEDGFII</sequence>